<dbReference type="SUPFAM" id="SSF52540">
    <property type="entry name" value="P-loop containing nucleoside triphosphate hydrolases"/>
    <property type="match status" value="1"/>
</dbReference>
<dbReference type="AlphaFoldDB" id="A0A5C2S4W6"/>
<dbReference type="Proteomes" id="UP000313359">
    <property type="component" value="Unassembled WGS sequence"/>
</dbReference>
<organism evidence="3 4">
    <name type="scientific">Lentinus tigrinus ALCF2SS1-6</name>
    <dbReference type="NCBI Taxonomy" id="1328759"/>
    <lineage>
        <taxon>Eukaryota</taxon>
        <taxon>Fungi</taxon>
        <taxon>Dikarya</taxon>
        <taxon>Basidiomycota</taxon>
        <taxon>Agaricomycotina</taxon>
        <taxon>Agaricomycetes</taxon>
        <taxon>Polyporales</taxon>
        <taxon>Polyporaceae</taxon>
        <taxon>Lentinus</taxon>
    </lineage>
</organism>
<evidence type="ECO:0000313" key="3">
    <source>
        <dbReference type="EMBL" id="RPD58733.1"/>
    </source>
</evidence>
<reference evidence="3" key="1">
    <citation type="journal article" date="2018" name="Genome Biol. Evol.">
        <title>Genomics and development of Lentinus tigrinus, a white-rot wood-decaying mushroom with dimorphic fruiting bodies.</title>
        <authorList>
            <person name="Wu B."/>
            <person name="Xu Z."/>
            <person name="Knudson A."/>
            <person name="Carlson A."/>
            <person name="Chen N."/>
            <person name="Kovaka S."/>
            <person name="LaButti K."/>
            <person name="Lipzen A."/>
            <person name="Pennachio C."/>
            <person name="Riley R."/>
            <person name="Schakwitz W."/>
            <person name="Umezawa K."/>
            <person name="Ohm R.A."/>
            <person name="Grigoriev I.V."/>
            <person name="Nagy L.G."/>
            <person name="Gibbons J."/>
            <person name="Hibbett D."/>
        </authorList>
    </citation>
    <scope>NUCLEOTIDE SEQUENCE [LARGE SCALE GENOMIC DNA]</scope>
    <source>
        <strain evidence="3">ALCF2SS1-6</strain>
    </source>
</reference>
<dbReference type="InterPro" id="IPR059179">
    <property type="entry name" value="MLKL-like_MCAfunc"/>
</dbReference>
<keyword evidence="1" id="KW-0677">Repeat</keyword>
<protein>
    <recommendedName>
        <fullName evidence="2">Nephrocystin 3-like N-terminal domain-containing protein</fullName>
    </recommendedName>
</protein>
<evidence type="ECO:0000259" key="2">
    <source>
        <dbReference type="Pfam" id="PF24883"/>
    </source>
</evidence>
<gene>
    <name evidence="3" type="ORF">L227DRAFT_175306</name>
</gene>
<dbReference type="STRING" id="1328759.A0A5C2S4W6"/>
<dbReference type="InterPro" id="IPR056884">
    <property type="entry name" value="NPHP3-like_N"/>
</dbReference>
<proteinExistence type="predicted"/>
<evidence type="ECO:0000313" key="4">
    <source>
        <dbReference type="Proteomes" id="UP000313359"/>
    </source>
</evidence>
<feature type="domain" description="Nephrocystin 3-like N-terminal" evidence="2">
    <location>
        <begin position="244"/>
        <end position="405"/>
    </location>
</feature>
<dbReference type="Gene3D" id="3.40.50.300">
    <property type="entry name" value="P-loop containing nucleotide triphosphate hydrolases"/>
    <property type="match status" value="1"/>
</dbReference>
<name>A0A5C2S4W6_9APHY</name>
<sequence length="728" mass="81839">MSSARKDALADVLDNVYTALDKSRGLLGIAPVPGLAAAVDLLLGILDQVKKMKANAETVEAVSREIQKLNDVIVEVIQRVDRRATRLRMKSEERQEMVEAFSASKEWRQRVAHLRNELEDLREKAVPCGQGPWHKRLLRSIRDEDTLNAIRADLARIVERYQLSGVLSIEALAEQSLVYVEKTYVEVKAMAMAHKAEAIKQQAEREQKIVDAIPHADTAGFKDASNTDKSYYLSGTRKVVFDRLEEWASSEKPVCFLVGAAGMGKSTIASEFCRRHEDKLGASFFFRRGDTGVGSTAMFFSSIAYQLAQLRPELRSYIAQAAQSHSRAGRSQRMQYAVADLLHEPLREATDAGLLSKSRAYIVVDALDECTESESQPDLVPECLHLLLSCVMAFPSFLRVLVTSRPQPDHIGAVLRRNSALRDASIQLSLYDVEERQAIDRDIGELIRTRLCAVEEGARWYRKDPSIVTRLTQQSDGVFVYARTAVDFIVRSAGIAQMKHRFQLLLTPGNTYGLGHLDLLYRTVLETAFPPADLDPVTRERIRLVLAWIALCQYRYGLTPRRVELISGIPCRELIPILAKLRSALVFDLGAEDVAGTRFRAMHVTFRDFLVDRARCGDVYHVDAPLMHARLAADCLKCVRDSPRRRLVFGSTNRVIYPVFNWVDHVVQASPTEELVGLLREIFTSVSAERAAIFFCQERFGGELRASTALLRWVDRHVGRNLAKVMGK</sequence>
<keyword evidence="4" id="KW-1185">Reference proteome</keyword>
<dbReference type="CDD" id="cd21037">
    <property type="entry name" value="MLKL_NTD"/>
    <property type="match status" value="1"/>
</dbReference>
<dbReference type="EMBL" id="ML122273">
    <property type="protein sequence ID" value="RPD58733.1"/>
    <property type="molecule type" value="Genomic_DNA"/>
</dbReference>
<dbReference type="Pfam" id="PF24883">
    <property type="entry name" value="NPHP3_N"/>
    <property type="match status" value="1"/>
</dbReference>
<dbReference type="PANTHER" id="PTHR10039:SF14">
    <property type="entry name" value="NACHT DOMAIN-CONTAINING PROTEIN"/>
    <property type="match status" value="1"/>
</dbReference>
<dbReference type="PANTHER" id="PTHR10039">
    <property type="entry name" value="AMELOGENIN"/>
    <property type="match status" value="1"/>
</dbReference>
<accession>A0A5C2S4W6</accession>
<evidence type="ECO:0000256" key="1">
    <source>
        <dbReference type="ARBA" id="ARBA00022737"/>
    </source>
</evidence>
<dbReference type="OrthoDB" id="3228837at2759"/>
<dbReference type="InterPro" id="IPR027417">
    <property type="entry name" value="P-loop_NTPase"/>
</dbReference>